<dbReference type="Proteomes" id="UP000184522">
    <property type="component" value="Unassembled WGS sequence"/>
</dbReference>
<organism evidence="1 2">
    <name type="scientific">Winogradskyella jejuensis</name>
    <dbReference type="NCBI Taxonomy" id="1089305"/>
    <lineage>
        <taxon>Bacteria</taxon>
        <taxon>Pseudomonadati</taxon>
        <taxon>Bacteroidota</taxon>
        <taxon>Flavobacteriia</taxon>
        <taxon>Flavobacteriales</taxon>
        <taxon>Flavobacteriaceae</taxon>
        <taxon>Winogradskyella</taxon>
    </lineage>
</organism>
<reference evidence="2" key="1">
    <citation type="submission" date="2016-11" db="EMBL/GenBank/DDBJ databases">
        <authorList>
            <person name="Varghese N."/>
            <person name="Submissions S."/>
        </authorList>
    </citation>
    <scope>NUCLEOTIDE SEQUENCE [LARGE SCALE GENOMIC DNA]</scope>
    <source>
        <strain evidence="2">DSM 25330</strain>
    </source>
</reference>
<proteinExistence type="predicted"/>
<name>A0A1M5V398_9FLAO</name>
<keyword evidence="2" id="KW-1185">Reference proteome</keyword>
<dbReference type="EMBL" id="FQWS01000002">
    <property type="protein sequence ID" value="SHH69747.1"/>
    <property type="molecule type" value="Genomic_DNA"/>
</dbReference>
<evidence type="ECO:0000313" key="2">
    <source>
        <dbReference type="Proteomes" id="UP000184522"/>
    </source>
</evidence>
<dbReference type="RefSeq" id="WP_073087294.1">
    <property type="nucleotide sequence ID" value="NZ_FQWS01000002.1"/>
</dbReference>
<gene>
    <name evidence="1" type="ORF">SAMN05444148_2706</name>
</gene>
<dbReference type="STRING" id="1089305.SAMN05444148_2706"/>
<dbReference type="AlphaFoldDB" id="A0A1M5V398"/>
<protein>
    <submittedName>
        <fullName evidence="1">Uncharacterized protein</fullName>
    </submittedName>
</protein>
<sequence>MKRILPLLLLTSLLQNCNEDEFKNGGQFKAVNNDLFYALRISSEMDSIQFFLMDEWPIDISEETFAEKQNLENSISGTISVKENEILITELESDFLSSERPKLKNMIIKNGKIYADCENITKYVWGKTNLGNCKSEQIEFIRIKK</sequence>
<evidence type="ECO:0000313" key="1">
    <source>
        <dbReference type="EMBL" id="SHH69747.1"/>
    </source>
</evidence>
<accession>A0A1M5V398</accession>